<dbReference type="OMA" id="YKFGDWE"/>
<gene>
    <name evidence="6" type="ORF">Fcan01_07158</name>
</gene>
<dbReference type="PANTHER" id="PTHR15346">
    <property type="entry name" value="DYNACTIN SUBUNIT"/>
    <property type="match status" value="1"/>
</dbReference>
<comment type="caution">
    <text evidence="6">The sequence shown here is derived from an EMBL/GenBank/DDBJ whole genome shotgun (WGS) entry which is preliminary data.</text>
</comment>
<keyword evidence="5" id="KW-0175">Coiled coil</keyword>
<dbReference type="AlphaFoldDB" id="A0A226EM63"/>
<evidence type="ECO:0000256" key="5">
    <source>
        <dbReference type="SAM" id="Coils"/>
    </source>
</evidence>
<evidence type="ECO:0000313" key="7">
    <source>
        <dbReference type="Proteomes" id="UP000198287"/>
    </source>
</evidence>
<dbReference type="OrthoDB" id="4977at2759"/>
<evidence type="ECO:0000256" key="4">
    <source>
        <dbReference type="ARBA" id="ARBA00023017"/>
    </source>
</evidence>
<dbReference type="GO" id="GO:0005737">
    <property type="term" value="C:cytoplasm"/>
    <property type="evidence" value="ECO:0007669"/>
    <property type="project" value="UniProtKB-SubCell"/>
</dbReference>
<sequence>MADPKYVNLPGIAYDQPDIYETTDLPESDQYTDFAEVEEDSREIERVHLNPETASERFRGKYLDGSKVDFADQGFTKSRKKGYDAITCWELAPTGEQETVFQRFLRLKCEINELISEVQVKGMGADAGDPNLSAQEILKQANGMQKQLLELRIDPAKASTGNDDSNALKKKLTVKLGEMSQEKAKADKSAGSKDGLQYELCVPSSSNKPGQFSRITELENRIKMLEGVLGTEQKDKLATVAISPKNHSVLGCLSVLSTKLSLLEPTHIELIETRLSSVLQKVTKISEKKLDVQELERTLKLSDLYDLMEESSSTIQALPELAERLNSLQQLHQEASEVVKELSEIKSLQEAIAGGTLENDKILKELQIVISETLKRPGGK</sequence>
<feature type="coiled-coil region" evidence="5">
    <location>
        <begin position="318"/>
        <end position="348"/>
    </location>
</feature>
<dbReference type="EMBL" id="LNIX01000003">
    <property type="protein sequence ID" value="OXA58380.1"/>
    <property type="molecule type" value="Genomic_DNA"/>
</dbReference>
<dbReference type="Pfam" id="PF04912">
    <property type="entry name" value="Dynamitin"/>
    <property type="match status" value="1"/>
</dbReference>
<reference evidence="6 7" key="1">
    <citation type="submission" date="2015-12" db="EMBL/GenBank/DDBJ databases">
        <title>The genome of Folsomia candida.</title>
        <authorList>
            <person name="Faddeeva A."/>
            <person name="Derks M.F."/>
            <person name="Anvar Y."/>
            <person name="Smit S."/>
            <person name="Van Straalen N."/>
            <person name="Roelofs D."/>
        </authorList>
    </citation>
    <scope>NUCLEOTIDE SEQUENCE [LARGE SCALE GENOMIC DNA]</scope>
    <source>
        <strain evidence="6 7">VU population</strain>
        <tissue evidence="6">Whole body</tissue>
    </source>
</reference>
<organism evidence="6 7">
    <name type="scientific">Folsomia candida</name>
    <name type="common">Springtail</name>
    <dbReference type="NCBI Taxonomy" id="158441"/>
    <lineage>
        <taxon>Eukaryota</taxon>
        <taxon>Metazoa</taxon>
        <taxon>Ecdysozoa</taxon>
        <taxon>Arthropoda</taxon>
        <taxon>Hexapoda</taxon>
        <taxon>Collembola</taxon>
        <taxon>Entomobryomorpha</taxon>
        <taxon>Isotomoidea</taxon>
        <taxon>Isotomidae</taxon>
        <taxon>Proisotominae</taxon>
        <taxon>Folsomia</taxon>
    </lineage>
</organism>
<keyword evidence="4" id="KW-0243">Dynein</keyword>
<evidence type="ECO:0000256" key="1">
    <source>
        <dbReference type="ARBA" id="ARBA00004496"/>
    </source>
</evidence>
<protein>
    <submittedName>
        <fullName evidence="6">Putative dynactin subunit 2</fullName>
    </submittedName>
</protein>
<evidence type="ECO:0000313" key="6">
    <source>
        <dbReference type="EMBL" id="OXA58380.1"/>
    </source>
</evidence>
<keyword evidence="7" id="KW-1185">Reference proteome</keyword>
<dbReference type="InterPro" id="IPR028133">
    <property type="entry name" value="Dynamitin"/>
</dbReference>
<evidence type="ECO:0000256" key="3">
    <source>
        <dbReference type="ARBA" id="ARBA00022490"/>
    </source>
</evidence>
<comment type="similarity">
    <text evidence="2">Belongs to the dynactin subunit 2 family.</text>
</comment>
<name>A0A226EM63_FOLCA</name>
<dbReference type="STRING" id="158441.A0A226EM63"/>
<comment type="subcellular location">
    <subcellularLocation>
        <location evidence="1">Cytoplasm</location>
    </subcellularLocation>
</comment>
<dbReference type="GO" id="GO:0030286">
    <property type="term" value="C:dynein complex"/>
    <property type="evidence" value="ECO:0007669"/>
    <property type="project" value="UniProtKB-KW"/>
</dbReference>
<proteinExistence type="inferred from homology"/>
<dbReference type="Proteomes" id="UP000198287">
    <property type="component" value="Unassembled WGS sequence"/>
</dbReference>
<dbReference type="GO" id="GO:0005869">
    <property type="term" value="C:dynactin complex"/>
    <property type="evidence" value="ECO:0007669"/>
    <property type="project" value="InterPro"/>
</dbReference>
<accession>A0A226EM63</accession>
<evidence type="ECO:0000256" key="2">
    <source>
        <dbReference type="ARBA" id="ARBA00006176"/>
    </source>
</evidence>
<keyword evidence="3" id="KW-0963">Cytoplasm</keyword>
<dbReference type="GO" id="GO:0007017">
    <property type="term" value="P:microtubule-based process"/>
    <property type="evidence" value="ECO:0007669"/>
    <property type="project" value="InterPro"/>
</dbReference>